<dbReference type="Proteomes" id="UP000017090">
    <property type="component" value="Unassembled WGS sequence"/>
</dbReference>
<keyword evidence="7" id="KW-0540">Nuclease</keyword>
<keyword evidence="5 7" id="KW-0862">Zinc</keyword>
<dbReference type="GO" id="GO:0006284">
    <property type="term" value="P:base-excision repair"/>
    <property type="evidence" value="ECO:0007669"/>
    <property type="project" value="TreeGrafter"/>
</dbReference>
<dbReference type="GO" id="GO:0008270">
    <property type="term" value="F:zinc ion binding"/>
    <property type="evidence" value="ECO:0007669"/>
    <property type="project" value="UniProtKB-UniRule"/>
</dbReference>
<dbReference type="InterPro" id="IPR018246">
    <property type="entry name" value="AP_endonuc_F2_Zn_BS"/>
</dbReference>
<keyword evidence="6 7" id="KW-0234">DNA repair</keyword>
<dbReference type="Gene3D" id="3.20.20.150">
    <property type="entry name" value="Divalent-metal-dependent TIM barrel enzymes"/>
    <property type="match status" value="1"/>
</dbReference>
<dbReference type="InterPro" id="IPR001719">
    <property type="entry name" value="AP_endonuc_2"/>
</dbReference>
<dbReference type="GO" id="GO:0008833">
    <property type="term" value="F:deoxyribonuclease IV (phage-T4-induced) activity"/>
    <property type="evidence" value="ECO:0007669"/>
    <property type="project" value="UniProtKB-UniRule"/>
</dbReference>
<feature type="binding site" evidence="7">
    <location>
        <position position="67"/>
    </location>
    <ligand>
        <name>Zn(2+)</name>
        <dbReference type="ChEBI" id="CHEBI:29105"/>
        <label>1</label>
    </ligand>
</feature>
<dbReference type="NCBIfam" id="TIGR00587">
    <property type="entry name" value="nfo"/>
    <property type="match status" value="1"/>
</dbReference>
<evidence type="ECO:0000313" key="9">
    <source>
        <dbReference type="EMBL" id="ERT62720.1"/>
    </source>
</evidence>
<dbReference type="CDD" id="cd00019">
    <property type="entry name" value="AP2Ec"/>
    <property type="match status" value="1"/>
</dbReference>
<feature type="binding site" evidence="7">
    <location>
        <position position="224"/>
    </location>
    <ligand>
        <name>Zn(2+)</name>
        <dbReference type="ChEBI" id="CHEBI:29105"/>
        <label>3</label>
    </ligand>
</feature>
<dbReference type="PANTHER" id="PTHR21445">
    <property type="entry name" value="ENDONUCLEASE IV ENDODEOXYRIBONUCLEASE IV"/>
    <property type="match status" value="1"/>
</dbReference>
<dbReference type="EMBL" id="AWXA01000002">
    <property type="protein sequence ID" value="ERT62720.1"/>
    <property type="molecule type" value="Genomic_DNA"/>
</dbReference>
<dbReference type="STRING" id="1111454.HMPREF1250_0133"/>
<keyword evidence="2 7" id="KW-0479">Metal-binding</keyword>
<feature type="binding site" evidence="7">
    <location>
        <position position="142"/>
    </location>
    <ligand>
        <name>Zn(2+)</name>
        <dbReference type="ChEBI" id="CHEBI:29105"/>
        <label>2</label>
    </ligand>
</feature>
<dbReference type="PROSITE" id="PS00730">
    <property type="entry name" value="AP_NUCLEASE_F2_2"/>
    <property type="match status" value="1"/>
</dbReference>
<evidence type="ECO:0000256" key="1">
    <source>
        <dbReference type="ARBA" id="ARBA00005340"/>
    </source>
</evidence>
<feature type="binding site" evidence="7">
    <location>
        <position position="142"/>
    </location>
    <ligand>
        <name>Zn(2+)</name>
        <dbReference type="ChEBI" id="CHEBI:29105"/>
        <label>1</label>
    </ligand>
</feature>
<dbReference type="SUPFAM" id="SSF51658">
    <property type="entry name" value="Xylose isomerase-like"/>
    <property type="match status" value="1"/>
</dbReference>
<dbReference type="eggNOG" id="COG0648">
    <property type="taxonomic scope" value="Bacteria"/>
</dbReference>
<keyword evidence="3 7" id="KW-0227">DNA damage</keyword>
<comment type="caution">
    <text evidence="9">The sequence shown here is derived from an EMBL/GenBank/DDBJ whole genome shotgun (WGS) entry which is preliminary data.</text>
</comment>
<organism evidence="9 10">
    <name type="scientific">Megasphaera vaginalis</name>
    <name type="common">ex Srinivasan et al. 2021</name>
    <dbReference type="NCBI Taxonomy" id="1111454"/>
    <lineage>
        <taxon>Bacteria</taxon>
        <taxon>Bacillati</taxon>
        <taxon>Bacillota</taxon>
        <taxon>Negativicutes</taxon>
        <taxon>Veillonellales</taxon>
        <taxon>Veillonellaceae</taxon>
        <taxon>Megasphaera</taxon>
    </lineage>
</organism>
<dbReference type="GO" id="GO:0008081">
    <property type="term" value="F:phosphoric diester hydrolase activity"/>
    <property type="evidence" value="ECO:0007669"/>
    <property type="project" value="TreeGrafter"/>
</dbReference>
<dbReference type="EC" id="3.1.21.2" evidence="7"/>
<keyword evidence="4 7" id="KW-0378">Hydrolase</keyword>
<comment type="cofactor">
    <cofactor evidence="7">
        <name>Zn(2+)</name>
        <dbReference type="ChEBI" id="CHEBI:29105"/>
    </cofactor>
    <text evidence="7">Binds 3 Zn(2+) ions.</text>
</comment>
<proteinExistence type="inferred from homology"/>
<dbReference type="InterPro" id="IPR036237">
    <property type="entry name" value="Xyl_isomerase-like_sf"/>
</dbReference>
<keyword evidence="7 9" id="KW-0255">Endonuclease</keyword>
<sequence length="280" mass="31226">MLHIGCHLSVSKGFLHMGREALAIGADTFQFFSRNPRGSKVRPLDIKDMEQLNIFMDRHHFAPILAHAPYTLNGCSLSKKTRDFAVEAMADDLRRLEYVERCRYNFHPGNHVGQGSEAASAYIIDMLNRTMTGAQKTTVLLETMAGKGTEVGRTFEELAAILDGAVHNDKLGICLDTCHVFDGGYDIVDHLDDVLTAFDKRIGLQRLLAVHINDSKNPLGSHKDRHEKIGHGHIGLQAFTAIVNHEALRHLPFYLETPNDLEGYAAEITLLRSVSKEEVN</sequence>
<dbReference type="RefSeq" id="WP_023052546.1">
    <property type="nucleotide sequence ID" value="NZ_AWXA01000002.1"/>
</dbReference>
<feature type="binding site" evidence="7">
    <location>
        <position position="176"/>
    </location>
    <ligand>
        <name>Zn(2+)</name>
        <dbReference type="ChEBI" id="CHEBI:29105"/>
        <label>2</label>
    </ligand>
</feature>
<dbReference type="HAMAP" id="MF_00152">
    <property type="entry name" value="Nfo"/>
    <property type="match status" value="1"/>
</dbReference>
<comment type="function">
    <text evidence="7">Endonuclease IV plays a role in DNA repair. It cleaves phosphodiester bonds at apurinic or apyrimidinic (AP) sites, generating a 3'-hydroxyl group and a 5'-terminal sugar phosphate.</text>
</comment>
<evidence type="ECO:0000256" key="5">
    <source>
        <dbReference type="ARBA" id="ARBA00022833"/>
    </source>
</evidence>
<dbReference type="PANTHER" id="PTHR21445:SF0">
    <property type="entry name" value="APURINIC-APYRIMIDINIC ENDONUCLEASE"/>
    <property type="match status" value="1"/>
</dbReference>
<dbReference type="OrthoDB" id="9805666at2"/>
<protein>
    <recommendedName>
        <fullName evidence="7">Probable endonuclease 4</fullName>
        <ecNumber evidence="7">3.1.21.2</ecNumber>
    </recommendedName>
    <alternativeName>
        <fullName evidence="7">Endodeoxyribonuclease IV</fullName>
    </alternativeName>
    <alternativeName>
        <fullName evidence="7">Endonuclease IV</fullName>
    </alternativeName>
</protein>
<dbReference type="PROSITE" id="PS51432">
    <property type="entry name" value="AP_NUCLEASE_F2_4"/>
    <property type="match status" value="1"/>
</dbReference>
<dbReference type="InterPro" id="IPR013022">
    <property type="entry name" value="Xyl_isomerase-like_TIM-brl"/>
</dbReference>
<feature type="domain" description="Xylose isomerase-like TIM barrel" evidence="8">
    <location>
        <begin position="20"/>
        <end position="273"/>
    </location>
</feature>
<dbReference type="AlphaFoldDB" id="U7UTS3"/>
<dbReference type="GO" id="GO:0003906">
    <property type="term" value="F:DNA-(apurinic or apyrimidinic site) endonuclease activity"/>
    <property type="evidence" value="ECO:0007669"/>
    <property type="project" value="TreeGrafter"/>
</dbReference>
<evidence type="ECO:0000256" key="4">
    <source>
        <dbReference type="ARBA" id="ARBA00022801"/>
    </source>
</evidence>
<evidence type="ECO:0000256" key="7">
    <source>
        <dbReference type="HAMAP-Rule" id="MF_00152"/>
    </source>
</evidence>
<name>U7UTS3_9FIRM</name>
<evidence type="ECO:0000256" key="6">
    <source>
        <dbReference type="ARBA" id="ARBA00023204"/>
    </source>
</evidence>
<evidence type="ECO:0000259" key="8">
    <source>
        <dbReference type="Pfam" id="PF01261"/>
    </source>
</evidence>
<feature type="binding site" evidence="7">
    <location>
        <position position="256"/>
    </location>
    <ligand>
        <name>Zn(2+)</name>
        <dbReference type="ChEBI" id="CHEBI:29105"/>
        <label>2</label>
    </ligand>
</feature>
<feature type="binding site" evidence="7">
    <location>
        <position position="211"/>
    </location>
    <ligand>
        <name>Zn(2+)</name>
        <dbReference type="ChEBI" id="CHEBI:29105"/>
        <label>2</label>
    </ligand>
</feature>
<dbReference type="SMART" id="SM00518">
    <property type="entry name" value="AP2Ec"/>
    <property type="match status" value="1"/>
</dbReference>
<gene>
    <name evidence="7" type="primary">nfo</name>
    <name evidence="9" type="ORF">HMPREF1250_0133</name>
</gene>
<keyword evidence="10" id="KW-1185">Reference proteome</keyword>
<dbReference type="PROSITE" id="PS00731">
    <property type="entry name" value="AP_NUCLEASE_F2_3"/>
    <property type="match status" value="1"/>
</dbReference>
<accession>U7UTS3</accession>
<comment type="catalytic activity">
    <reaction evidence="7">
        <text>Endonucleolytic cleavage to 5'-phosphooligonucleotide end-products.</text>
        <dbReference type="EC" id="3.1.21.2"/>
    </reaction>
</comment>
<dbReference type="FunFam" id="3.20.20.150:FF:000001">
    <property type="entry name" value="Probable endonuclease 4"/>
    <property type="match status" value="1"/>
</dbReference>
<comment type="similarity">
    <text evidence="1 7">Belongs to the AP endonuclease 2 family.</text>
</comment>
<reference evidence="9 10" key="1">
    <citation type="submission" date="2013-09" db="EMBL/GenBank/DDBJ databases">
        <authorList>
            <person name="Durkin A.S."/>
            <person name="Haft D.R."/>
            <person name="McCorrison J."/>
            <person name="Torralba M."/>
            <person name="Gillis M."/>
            <person name="Haft D.H."/>
            <person name="Methe B."/>
            <person name="Sutton G."/>
            <person name="Nelson K.E."/>
        </authorList>
    </citation>
    <scope>NUCLEOTIDE SEQUENCE [LARGE SCALE GENOMIC DNA]</scope>
    <source>
        <strain evidence="9 10">BV3C16-1</strain>
    </source>
</reference>
<dbReference type="GO" id="GO:0003677">
    <property type="term" value="F:DNA binding"/>
    <property type="evidence" value="ECO:0007669"/>
    <property type="project" value="InterPro"/>
</dbReference>
<evidence type="ECO:0000256" key="2">
    <source>
        <dbReference type="ARBA" id="ARBA00022723"/>
    </source>
</evidence>
<feature type="binding site" evidence="7">
    <location>
        <position position="107"/>
    </location>
    <ligand>
        <name>Zn(2+)</name>
        <dbReference type="ChEBI" id="CHEBI:29105"/>
        <label>1</label>
    </ligand>
</feature>
<feature type="binding site" evidence="7">
    <location>
        <position position="226"/>
    </location>
    <ligand>
        <name>Zn(2+)</name>
        <dbReference type="ChEBI" id="CHEBI:29105"/>
        <label>3</label>
    </ligand>
</feature>
<evidence type="ECO:0000256" key="3">
    <source>
        <dbReference type="ARBA" id="ARBA00022763"/>
    </source>
</evidence>
<feature type="binding site" evidence="7">
    <location>
        <position position="179"/>
    </location>
    <ligand>
        <name>Zn(2+)</name>
        <dbReference type="ChEBI" id="CHEBI:29105"/>
        <label>3</label>
    </ligand>
</feature>
<evidence type="ECO:0000313" key="10">
    <source>
        <dbReference type="Proteomes" id="UP000017090"/>
    </source>
</evidence>
<dbReference type="PATRIC" id="fig|1111454.3.peg.20"/>
<dbReference type="Pfam" id="PF01261">
    <property type="entry name" value="AP_endonuc_2"/>
    <property type="match status" value="1"/>
</dbReference>